<organism evidence="2 3">
    <name type="scientific">Characodon lateralis</name>
    <dbReference type="NCBI Taxonomy" id="208331"/>
    <lineage>
        <taxon>Eukaryota</taxon>
        <taxon>Metazoa</taxon>
        <taxon>Chordata</taxon>
        <taxon>Craniata</taxon>
        <taxon>Vertebrata</taxon>
        <taxon>Euteleostomi</taxon>
        <taxon>Actinopterygii</taxon>
        <taxon>Neopterygii</taxon>
        <taxon>Teleostei</taxon>
        <taxon>Neoteleostei</taxon>
        <taxon>Acanthomorphata</taxon>
        <taxon>Ovalentaria</taxon>
        <taxon>Atherinomorphae</taxon>
        <taxon>Cyprinodontiformes</taxon>
        <taxon>Goodeidae</taxon>
        <taxon>Characodon</taxon>
    </lineage>
</organism>
<reference evidence="2 3" key="1">
    <citation type="submission" date="2021-06" db="EMBL/GenBank/DDBJ databases">
        <authorList>
            <person name="Palmer J.M."/>
        </authorList>
    </citation>
    <scope>NUCLEOTIDE SEQUENCE [LARGE SCALE GENOMIC DNA]</scope>
    <source>
        <strain evidence="2 3">CL_MEX2019</strain>
        <tissue evidence="2">Muscle</tissue>
    </source>
</reference>
<comment type="caution">
    <text evidence="2">The sequence shown here is derived from an EMBL/GenBank/DDBJ whole genome shotgun (WGS) entry which is preliminary data.</text>
</comment>
<protein>
    <submittedName>
        <fullName evidence="2">Uncharacterized protein</fullName>
    </submittedName>
</protein>
<proteinExistence type="predicted"/>
<accession>A0ABU7F7C4</accession>
<feature type="region of interest" description="Disordered" evidence="1">
    <location>
        <begin position="22"/>
        <end position="44"/>
    </location>
</feature>
<evidence type="ECO:0000256" key="1">
    <source>
        <dbReference type="SAM" id="MobiDB-lite"/>
    </source>
</evidence>
<dbReference type="Proteomes" id="UP001352852">
    <property type="component" value="Unassembled WGS sequence"/>
</dbReference>
<gene>
    <name evidence="2" type="ORF">CHARACLAT_030609</name>
</gene>
<evidence type="ECO:0000313" key="2">
    <source>
        <dbReference type="EMBL" id="MED6295326.1"/>
    </source>
</evidence>
<dbReference type="EMBL" id="JAHUTJ010078430">
    <property type="protein sequence ID" value="MED6295326.1"/>
    <property type="molecule type" value="Genomic_DNA"/>
</dbReference>
<keyword evidence="3" id="KW-1185">Reference proteome</keyword>
<evidence type="ECO:0000313" key="3">
    <source>
        <dbReference type="Proteomes" id="UP001352852"/>
    </source>
</evidence>
<name>A0ABU7F7C4_9TELE</name>
<sequence length="75" mass="8145">MLPAGVCLKSFSGIPEINWEPGSKLEGNPGHRSHLKRSTQERTKVLSAGSSYTAKMMRVDGKYLSHLQSPCSVAT</sequence>